<organism evidence="2 3">
    <name type="scientific">Hymenoscyphus fraxineus</name>
    <dbReference type="NCBI Taxonomy" id="746836"/>
    <lineage>
        <taxon>Eukaryota</taxon>
        <taxon>Fungi</taxon>
        <taxon>Dikarya</taxon>
        <taxon>Ascomycota</taxon>
        <taxon>Pezizomycotina</taxon>
        <taxon>Leotiomycetes</taxon>
        <taxon>Helotiales</taxon>
        <taxon>Helotiaceae</taxon>
        <taxon>Hymenoscyphus</taxon>
    </lineage>
</organism>
<protein>
    <submittedName>
        <fullName evidence="2">Uncharacterized protein</fullName>
    </submittedName>
</protein>
<comment type="caution">
    <text evidence="2">The sequence shown here is derived from an EMBL/GenBank/DDBJ whole genome shotgun (WGS) entry which is preliminary data.</text>
</comment>
<proteinExistence type="predicted"/>
<sequence length="89" mass="9366">MGITDILGRLSDDRVHVDVKDSNLATLVPSVSEDIQFDFFSEQSQALPIKPASADEESTGVTRNDVGVGTPEKQLIPSSISPRPGGGAT</sequence>
<name>A0A9N9PTE7_9HELO</name>
<dbReference type="AlphaFoldDB" id="A0A9N9PTE7"/>
<dbReference type="Proteomes" id="UP000696280">
    <property type="component" value="Unassembled WGS sequence"/>
</dbReference>
<accession>A0A9N9PTE7</accession>
<evidence type="ECO:0000313" key="3">
    <source>
        <dbReference type="Proteomes" id="UP000696280"/>
    </source>
</evidence>
<keyword evidence="3" id="KW-1185">Reference proteome</keyword>
<feature type="region of interest" description="Disordered" evidence="1">
    <location>
        <begin position="48"/>
        <end position="89"/>
    </location>
</feature>
<evidence type="ECO:0000256" key="1">
    <source>
        <dbReference type="SAM" id="MobiDB-lite"/>
    </source>
</evidence>
<evidence type="ECO:0000313" key="2">
    <source>
        <dbReference type="EMBL" id="CAG8954443.1"/>
    </source>
</evidence>
<dbReference type="EMBL" id="CAJVRL010000056">
    <property type="protein sequence ID" value="CAG8954443.1"/>
    <property type="molecule type" value="Genomic_DNA"/>
</dbReference>
<gene>
    <name evidence="2" type="ORF">HYFRA_00006071</name>
</gene>
<reference evidence="2" key="1">
    <citation type="submission" date="2021-07" db="EMBL/GenBank/DDBJ databases">
        <authorList>
            <person name="Durling M."/>
        </authorList>
    </citation>
    <scope>NUCLEOTIDE SEQUENCE</scope>
</reference>